<keyword evidence="9 11" id="KW-0057">Aromatic amino acid biosynthesis</keyword>
<dbReference type="EMBL" id="ADCX01000003">
    <property type="protein sequence ID" value="EFG27052.1"/>
    <property type="molecule type" value="Genomic_DNA"/>
</dbReference>
<evidence type="ECO:0000256" key="7">
    <source>
        <dbReference type="ARBA" id="ARBA00022827"/>
    </source>
</evidence>
<evidence type="ECO:0000313" key="15">
    <source>
        <dbReference type="Proteomes" id="UP000005777"/>
    </source>
</evidence>
<evidence type="ECO:0000256" key="9">
    <source>
        <dbReference type="ARBA" id="ARBA00023141"/>
    </source>
</evidence>
<feature type="binding site" evidence="11">
    <location>
        <position position="46"/>
    </location>
    <ligand>
        <name>NADP(+)</name>
        <dbReference type="ChEBI" id="CHEBI:58349"/>
    </ligand>
</feature>
<dbReference type="FunFam" id="3.60.150.10:FF:000002">
    <property type="entry name" value="Chorismate synthase"/>
    <property type="match status" value="1"/>
</dbReference>
<dbReference type="GO" id="GO:0009423">
    <property type="term" value="P:chorismate biosynthetic process"/>
    <property type="evidence" value="ECO:0007669"/>
    <property type="project" value="UniProtKB-UniRule"/>
</dbReference>
<dbReference type="PANTHER" id="PTHR21085:SF0">
    <property type="entry name" value="CHORISMATE SYNTHASE"/>
    <property type="match status" value="1"/>
</dbReference>
<proteinExistence type="inferred from homology"/>
<dbReference type="PROSITE" id="PS00788">
    <property type="entry name" value="CHORISMATE_SYNTHASE_2"/>
    <property type="match status" value="1"/>
</dbReference>
<evidence type="ECO:0000256" key="12">
    <source>
        <dbReference type="RuleBase" id="RU000605"/>
    </source>
</evidence>
<evidence type="ECO:0000256" key="1">
    <source>
        <dbReference type="ARBA" id="ARBA00005044"/>
    </source>
</evidence>
<feature type="region of interest" description="Disordered" evidence="13">
    <location>
        <begin position="97"/>
        <end position="116"/>
    </location>
</feature>
<evidence type="ECO:0000256" key="5">
    <source>
        <dbReference type="ARBA" id="ARBA00022630"/>
    </source>
</evidence>
<dbReference type="eggNOG" id="COG0082">
    <property type="taxonomic scope" value="Bacteria"/>
</dbReference>
<sequence length="410" mass="44090">MLRWQTAGESHGQALVAMIEGLPAGVTISEDMITQALARRRLGYGRGTRMLFEQDKLRILSGLRWGKTLGSPLALEIANSEWPKWEKVMSPLELAAEDRPDAQGRNAPLTRPRPGHADLTGMRKYGFNDARPVLERSSARETAGRVALGAVAAAFLEQAAGIQTVCHVVSLGGIYANQKNNPRLIPRPEDCGRLDQSRTRTLDSEAEEKMVQAIDQAKKSGDTLGGIVEVLAYGVPAGLGTYAEADRRLDGALAGALMSIQAVKGVEIGDGFAEADRPGSQAHDEIVYDSQGKISRLSNRAGGLEGGMSNGEVIRVRAAMKPIPSLPRALRTVDVATGQAATAINQRSDTTAVPAASLVAESMVRLVLAQFVLEKFGGDSLAEVRRNIDGYLRSWPQFMQGSYHQEESHA</sequence>
<dbReference type="RefSeq" id="WP_006293051.1">
    <property type="nucleotide sequence ID" value="NZ_GG770225.1"/>
</dbReference>
<evidence type="ECO:0000256" key="11">
    <source>
        <dbReference type="HAMAP-Rule" id="MF_00300"/>
    </source>
</evidence>
<dbReference type="InterPro" id="IPR035904">
    <property type="entry name" value="Chorismate_synth_AroC_sf"/>
</dbReference>
<feature type="binding site" evidence="11">
    <location>
        <position position="306"/>
    </location>
    <ligand>
        <name>FMN</name>
        <dbReference type="ChEBI" id="CHEBI:58210"/>
    </ligand>
</feature>
<comment type="subunit">
    <text evidence="11">Homotetramer.</text>
</comment>
<dbReference type="PIRSF" id="PIRSF001456">
    <property type="entry name" value="Chorismate_synth"/>
    <property type="match status" value="1"/>
</dbReference>
<dbReference type="InterPro" id="IPR020541">
    <property type="entry name" value="Chorismate_synthase_CS"/>
</dbReference>
<comment type="catalytic activity">
    <reaction evidence="11 12">
        <text>5-O-(1-carboxyvinyl)-3-phosphoshikimate = chorismate + phosphate</text>
        <dbReference type="Rhea" id="RHEA:21020"/>
        <dbReference type="ChEBI" id="CHEBI:29748"/>
        <dbReference type="ChEBI" id="CHEBI:43474"/>
        <dbReference type="ChEBI" id="CHEBI:57701"/>
        <dbReference type="EC" id="4.2.3.5"/>
    </reaction>
</comment>
<keyword evidence="7 11" id="KW-0274">FAD</keyword>
<dbReference type="GO" id="GO:0004107">
    <property type="term" value="F:chorismate synthase activity"/>
    <property type="evidence" value="ECO:0007669"/>
    <property type="project" value="UniProtKB-UniRule"/>
</dbReference>
<accession>W5IJK5</accession>
<keyword evidence="6 11" id="KW-0288">FMN</keyword>
<evidence type="ECO:0000256" key="13">
    <source>
        <dbReference type="SAM" id="MobiDB-lite"/>
    </source>
</evidence>
<keyword evidence="15" id="KW-1185">Reference proteome</keyword>
<keyword evidence="5 11" id="KW-0285">Flavoprotein</keyword>
<dbReference type="NCBIfam" id="TIGR00033">
    <property type="entry name" value="aroC"/>
    <property type="match status" value="1"/>
</dbReference>
<dbReference type="SUPFAM" id="SSF103263">
    <property type="entry name" value="Chorismate synthase, AroC"/>
    <property type="match status" value="1"/>
</dbReference>
<dbReference type="CDD" id="cd07304">
    <property type="entry name" value="Chorismate_synthase"/>
    <property type="match status" value="1"/>
</dbReference>
<feature type="binding site" evidence="11">
    <location>
        <begin position="321"/>
        <end position="325"/>
    </location>
    <ligand>
        <name>FMN</name>
        <dbReference type="ChEBI" id="CHEBI:58210"/>
    </ligand>
</feature>
<dbReference type="GO" id="GO:0010181">
    <property type="term" value="F:FMN binding"/>
    <property type="evidence" value="ECO:0007669"/>
    <property type="project" value="TreeGrafter"/>
</dbReference>
<feature type="binding site" evidence="11">
    <location>
        <position position="347"/>
    </location>
    <ligand>
        <name>FMN</name>
        <dbReference type="ChEBI" id="CHEBI:58210"/>
    </ligand>
</feature>
<dbReference type="GO" id="GO:0005829">
    <property type="term" value="C:cytosol"/>
    <property type="evidence" value="ECO:0007669"/>
    <property type="project" value="TreeGrafter"/>
</dbReference>
<comment type="similarity">
    <text evidence="2 11 12">Belongs to the chorismate synthase family.</text>
</comment>
<organism evidence="14 15">
    <name type="scientific">Scardovia inopinata F0304</name>
    <dbReference type="NCBI Taxonomy" id="641146"/>
    <lineage>
        <taxon>Bacteria</taxon>
        <taxon>Bacillati</taxon>
        <taxon>Actinomycetota</taxon>
        <taxon>Actinomycetes</taxon>
        <taxon>Bifidobacteriales</taxon>
        <taxon>Bifidobacteriaceae</taxon>
        <taxon>Scardovia</taxon>
    </lineage>
</organism>
<feature type="binding site" evidence="11">
    <location>
        <position position="40"/>
    </location>
    <ligand>
        <name>NADP(+)</name>
        <dbReference type="ChEBI" id="CHEBI:58349"/>
    </ligand>
</feature>
<keyword evidence="8 11" id="KW-0521">NADP</keyword>
<name>W5IJK5_SCAIO</name>
<feature type="binding site" evidence="11">
    <location>
        <begin position="261"/>
        <end position="262"/>
    </location>
    <ligand>
        <name>FMN</name>
        <dbReference type="ChEBI" id="CHEBI:58210"/>
    </ligand>
</feature>
<dbReference type="InterPro" id="IPR000453">
    <property type="entry name" value="Chorismate_synth"/>
</dbReference>
<dbReference type="Pfam" id="PF01264">
    <property type="entry name" value="Chorismate_synt"/>
    <property type="match status" value="1"/>
</dbReference>
<evidence type="ECO:0000256" key="10">
    <source>
        <dbReference type="ARBA" id="ARBA00023239"/>
    </source>
</evidence>
<comment type="pathway">
    <text evidence="1 11 12">Metabolic intermediate biosynthesis; chorismate biosynthesis; chorismate from D-erythrose 4-phosphate and phosphoenolpyruvate: step 7/7.</text>
</comment>
<dbReference type="Proteomes" id="UP000005777">
    <property type="component" value="Unassembled WGS sequence"/>
</dbReference>
<evidence type="ECO:0000256" key="2">
    <source>
        <dbReference type="ARBA" id="ARBA00008014"/>
    </source>
</evidence>
<keyword evidence="4 11" id="KW-0028">Amino-acid biosynthesis</keyword>
<evidence type="ECO:0000313" key="14">
    <source>
        <dbReference type="EMBL" id="EFG27052.1"/>
    </source>
</evidence>
<gene>
    <name evidence="11" type="primary">aroC</name>
    <name evidence="14" type="ORF">HMPREF9020_00684</name>
</gene>
<dbReference type="UniPathway" id="UPA00053">
    <property type="reaction ID" value="UER00090"/>
</dbReference>
<dbReference type="EC" id="4.2.3.5" evidence="3 11"/>
<evidence type="ECO:0000256" key="6">
    <source>
        <dbReference type="ARBA" id="ARBA00022643"/>
    </source>
</evidence>
<dbReference type="PROSITE" id="PS00787">
    <property type="entry name" value="CHORISMATE_SYNTHASE_1"/>
    <property type="match status" value="1"/>
</dbReference>
<comment type="cofactor">
    <cofactor evidence="11 12">
        <name>FMNH2</name>
        <dbReference type="ChEBI" id="CHEBI:57618"/>
    </cofactor>
    <text evidence="11 12">Reduced FMN (FMNH(2)).</text>
</comment>
<dbReference type="HOGENOM" id="CLU_034547_2_0_11"/>
<dbReference type="PANTHER" id="PTHR21085">
    <property type="entry name" value="CHORISMATE SYNTHASE"/>
    <property type="match status" value="1"/>
</dbReference>
<dbReference type="GO" id="GO:0009073">
    <property type="term" value="P:aromatic amino acid family biosynthetic process"/>
    <property type="evidence" value="ECO:0007669"/>
    <property type="project" value="UniProtKB-KW"/>
</dbReference>
<dbReference type="Gene3D" id="3.60.150.10">
    <property type="entry name" value="Chorismate synthase AroC"/>
    <property type="match status" value="1"/>
</dbReference>
<reference evidence="14 15" key="1">
    <citation type="submission" date="2012-01" db="EMBL/GenBank/DDBJ databases">
        <title>The Genome Sequence of Scardovia inopinata F0304.</title>
        <authorList>
            <consortium name="The Broad Institute Genome Sequencing Platform"/>
            <person name="Earl A."/>
            <person name="Ward D."/>
            <person name="Feldgarden M."/>
            <person name="Gevers D."/>
            <person name="Izard J."/>
            <person name="Baranova O.V."/>
            <person name="Blanton J.M."/>
            <person name="Tanner A.C."/>
            <person name="Dewhirst F.E."/>
            <person name="Young S.K."/>
            <person name="Zeng Q."/>
            <person name="Gargeya S."/>
            <person name="Fitzgerald M."/>
            <person name="Haas B."/>
            <person name="Abouelleil A."/>
            <person name="Alvarado L."/>
            <person name="Arachchi H.M."/>
            <person name="Berlin A."/>
            <person name="Chapman S.B."/>
            <person name="Gearin G."/>
            <person name="Goldberg J."/>
            <person name="Griggs A."/>
            <person name="Gujja S."/>
            <person name="Hansen M."/>
            <person name="Heiman D."/>
            <person name="Howarth C."/>
            <person name="Larimer J."/>
            <person name="Lui A."/>
            <person name="MacDonald P.J."/>
            <person name="McCowen C."/>
            <person name="Montmayeur A."/>
            <person name="Murphy C."/>
            <person name="Neiman D."/>
            <person name="Pearson M."/>
            <person name="Priest M."/>
            <person name="Roberts A."/>
            <person name="Saif S."/>
            <person name="Shea T."/>
            <person name="Sisk P."/>
            <person name="Stolte C."/>
            <person name="Sykes S."/>
            <person name="Wortman J."/>
            <person name="Nusbaum C."/>
            <person name="Birren B."/>
        </authorList>
    </citation>
    <scope>NUCLEOTIDE SEQUENCE [LARGE SCALE GENOMIC DNA]</scope>
    <source>
        <strain evidence="14 15">F0304</strain>
    </source>
</reference>
<dbReference type="HAMAP" id="MF_00300">
    <property type="entry name" value="Chorismate_synth"/>
    <property type="match status" value="1"/>
</dbReference>
<keyword evidence="10 11" id="KW-0456">Lyase</keyword>
<feature type="binding site" evidence="11">
    <location>
        <begin position="136"/>
        <end position="138"/>
    </location>
    <ligand>
        <name>FMN</name>
        <dbReference type="ChEBI" id="CHEBI:58210"/>
    </ligand>
</feature>
<evidence type="ECO:0000256" key="3">
    <source>
        <dbReference type="ARBA" id="ARBA00013036"/>
    </source>
</evidence>
<dbReference type="AlphaFoldDB" id="W5IJK5"/>
<dbReference type="GO" id="GO:0008652">
    <property type="term" value="P:amino acid biosynthetic process"/>
    <property type="evidence" value="ECO:0007669"/>
    <property type="project" value="UniProtKB-KW"/>
</dbReference>
<protein>
    <recommendedName>
        <fullName evidence="3 11">Chorismate synthase</fullName>
        <shortName evidence="11">CS</shortName>
        <ecNumber evidence="3 11">4.2.3.5</ecNumber>
    </recommendedName>
    <alternativeName>
        <fullName evidence="11">5-enolpyruvylshikimate-3-phosphate phospholyase</fullName>
    </alternativeName>
</protein>
<evidence type="ECO:0000256" key="4">
    <source>
        <dbReference type="ARBA" id="ARBA00022605"/>
    </source>
</evidence>
<evidence type="ECO:0000256" key="8">
    <source>
        <dbReference type="ARBA" id="ARBA00022857"/>
    </source>
</evidence>
<dbReference type="NCBIfam" id="NF003793">
    <property type="entry name" value="PRK05382.1"/>
    <property type="match status" value="1"/>
</dbReference>
<comment type="caution">
    <text evidence="14">The sequence shown here is derived from an EMBL/GenBank/DDBJ whole genome shotgun (WGS) entry which is preliminary data.</text>
</comment>
<comment type="function">
    <text evidence="11">Catalyzes the anti-1,4-elimination of the C-3 phosphate and the C-6 proR hydrogen from 5-enolpyruvylshikimate-3-phosphate (EPSP) to yield chorismate, which is the branch point compound that serves as the starting substrate for the three terminal pathways of aromatic amino acid biosynthesis. This reaction introduces a second double bond into the aromatic ring system.</text>
</comment>